<feature type="region of interest" description="Disordered" evidence="6">
    <location>
        <begin position="774"/>
        <end position="816"/>
    </location>
</feature>
<keyword evidence="9" id="KW-0378">Hydrolase</keyword>
<dbReference type="InterPro" id="IPR014756">
    <property type="entry name" value="Ig_E-set"/>
</dbReference>
<dbReference type="InterPro" id="IPR018511">
    <property type="entry name" value="Hemolysin-typ_Ca-bd_CS"/>
</dbReference>
<dbReference type="PANTHER" id="PTHR38340">
    <property type="entry name" value="S-LAYER PROTEIN"/>
    <property type="match status" value="1"/>
</dbReference>
<dbReference type="PANTHER" id="PTHR38340:SF1">
    <property type="entry name" value="S-LAYER PROTEIN"/>
    <property type="match status" value="1"/>
</dbReference>
<evidence type="ECO:0000313" key="10">
    <source>
        <dbReference type="Proteomes" id="UP001597101"/>
    </source>
</evidence>
<dbReference type="Gene3D" id="2.150.10.10">
    <property type="entry name" value="Serralysin-like metalloprotease, C-terminal"/>
    <property type="match status" value="3"/>
</dbReference>
<accession>A0ABW3FBK2</accession>
<dbReference type="InterPro" id="IPR050557">
    <property type="entry name" value="RTX_toxin/Mannuronan_C5-epim"/>
</dbReference>
<dbReference type="PROSITE" id="PS00330">
    <property type="entry name" value="HEMOLYSIN_CALCIUM"/>
    <property type="match status" value="3"/>
</dbReference>
<keyword evidence="10" id="KW-1185">Reference proteome</keyword>
<comment type="subcellular location">
    <subcellularLocation>
        <location evidence="1">Secreted</location>
    </subcellularLocation>
</comment>
<dbReference type="Gene3D" id="1.50.10.10">
    <property type="match status" value="1"/>
</dbReference>
<feature type="region of interest" description="Disordered" evidence="6">
    <location>
        <begin position="865"/>
        <end position="887"/>
    </location>
</feature>
<dbReference type="RefSeq" id="WP_377210698.1">
    <property type="nucleotide sequence ID" value="NZ_JBHTJV010000002.1"/>
</dbReference>
<feature type="domain" description="Cellulase Ig-like" evidence="8">
    <location>
        <begin position="178"/>
        <end position="282"/>
    </location>
</feature>
<dbReference type="Gene3D" id="2.60.40.10">
    <property type="entry name" value="Immunoglobulins"/>
    <property type="match status" value="1"/>
</dbReference>
<dbReference type="InterPro" id="IPR011049">
    <property type="entry name" value="Serralysin-like_metalloprot_C"/>
</dbReference>
<evidence type="ECO:0000256" key="2">
    <source>
        <dbReference type="ARBA" id="ARBA00007072"/>
    </source>
</evidence>
<dbReference type="InterPro" id="IPR004197">
    <property type="entry name" value="Cellulase_Ig-like"/>
</dbReference>
<dbReference type="EMBL" id="JBHTJV010000002">
    <property type="protein sequence ID" value="MFD0914838.1"/>
    <property type="molecule type" value="Genomic_DNA"/>
</dbReference>
<reference evidence="10" key="1">
    <citation type="journal article" date="2019" name="Int. J. Syst. Evol. Microbiol.">
        <title>The Global Catalogue of Microorganisms (GCM) 10K type strain sequencing project: providing services to taxonomists for standard genome sequencing and annotation.</title>
        <authorList>
            <consortium name="The Broad Institute Genomics Platform"/>
            <consortium name="The Broad Institute Genome Sequencing Center for Infectious Disease"/>
            <person name="Wu L."/>
            <person name="Ma J."/>
        </authorList>
    </citation>
    <scope>NUCLEOTIDE SEQUENCE [LARGE SCALE GENOMIC DNA]</scope>
    <source>
        <strain evidence="10">CCUG 60023</strain>
    </source>
</reference>
<evidence type="ECO:0000256" key="5">
    <source>
        <dbReference type="ARBA" id="ARBA00023326"/>
    </source>
</evidence>
<dbReference type="SUPFAM" id="SSF81296">
    <property type="entry name" value="E set domains"/>
    <property type="match status" value="1"/>
</dbReference>
<evidence type="ECO:0000259" key="8">
    <source>
        <dbReference type="Pfam" id="PF02927"/>
    </source>
</evidence>
<dbReference type="InterPro" id="IPR001343">
    <property type="entry name" value="Hemolysn_Ca-bd"/>
</dbReference>
<evidence type="ECO:0000256" key="3">
    <source>
        <dbReference type="ARBA" id="ARBA00022525"/>
    </source>
</evidence>
<dbReference type="Pfam" id="PF02927">
    <property type="entry name" value="CelD_N"/>
    <property type="match status" value="1"/>
</dbReference>
<comment type="similarity">
    <text evidence="2">Belongs to the glycosyl hydrolase 9 (cellulase E) family.</text>
</comment>
<evidence type="ECO:0000259" key="7">
    <source>
        <dbReference type="Pfam" id="PF00759"/>
    </source>
</evidence>
<dbReference type="InterPro" id="IPR001701">
    <property type="entry name" value="Glyco_hydro_9"/>
</dbReference>
<organism evidence="9 10">
    <name type="scientific">Pseudahrensia aquimaris</name>
    <dbReference type="NCBI Taxonomy" id="744461"/>
    <lineage>
        <taxon>Bacteria</taxon>
        <taxon>Pseudomonadati</taxon>
        <taxon>Pseudomonadota</taxon>
        <taxon>Alphaproteobacteria</taxon>
        <taxon>Hyphomicrobiales</taxon>
        <taxon>Ahrensiaceae</taxon>
        <taxon>Pseudahrensia</taxon>
    </lineage>
</organism>
<keyword evidence="4" id="KW-0119">Carbohydrate metabolism</keyword>
<name>A0ABW3FBK2_9HYPH</name>
<evidence type="ECO:0000256" key="1">
    <source>
        <dbReference type="ARBA" id="ARBA00004613"/>
    </source>
</evidence>
<feature type="domain" description="Glycoside hydrolase family 9" evidence="7">
    <location>
        <begin position="295"/>
        <end position="682"/>
    </location>
</feature>
<evidence type="ECO:0000313" key="9">
    <source>
        <dbReference type="EMBL" id="MFD0914838.1"/>
    </source>
</evidence>
<sequence>MSASPQFFVQDPNTDLQLSTVGSDTIQLRFELGRVIDAAQTTELPDGVTSDQFGQWIYENGQPLGRVTPDGQYFQAIDQFEASPLADLFTSGALDDSTGWTITLNGEEIAIDTVSRKANIEETARVGESIFDAEFATIESVFLKLNRPVADGDTLSIAFNDNQFETLELVVDRDATVSEAVHVNLTGYDPDDVVKTAYLSSWNGFDAARDRDAPAEFEEGTAFALIDESTGEAVFEGTATLDVAATEVTDFAQNFNKTDVFALDFSAFEGSGTFHINVEGVGISQSFTIDDNHWAEVFDVAASGFYHQRSGIALEEEFTDWTRPASLPEGTEVQITTVRIDQSREGYNPSLEDPFEKFAENLTGETVDDLFGGWHDAGDFDRRPQHLEASRKLIELVEIAPEFAEQNGLSIPEQDNALPDILDEALWNVDFFMRMQRDDGSVLGGLETNGPPDFAEGSWGEAKQVYAYGADPWTAWEFAATAAKAAFVVEAYDEVRAAEYLSAAERAMAWAEDNIGEANLSAPEESLARNLATAELYRATGDEAYNQLYLATTNYTQEVAEIDFTEHQYEAAFTYSRTELDGVDQAVAQRGIEDLIDEVRELEEFDRGAWGQTWNPFVGYGFGATHSQPSYAADIYTRLHALTGEEKYLELAQDEIQFALGANPLNMSYLTGVSDLAPNGVRQPGELLVVDADTLGRDAPPGIVAYGGADVKKFGGFYTDTVESAIYPAGIDSPITESFNGYFFNVPVTEYTVQQGLMDVTFVSGYLASLNGVDEATAPDPVEPEPVEPTQPVEPEPMEPETDVPEPPTEAPDGVTLFGTQERDTLNGSSLDDILQGLGGDDFLVGGAGDDLIYLGNGDDGAAGDEGNDTIRGGAGNDSIWAGEGDDRALGGTGDDLLFGDVGNDILNGGTGNDELIGSGGDDILRGGEGDDDLRGGLGADKLHGGAGDDVINGQWGDDVLSGGEGEDVFEFVRWSGNDTVLDFDINTDKLNFSETGTDGLVISQQGMDLMLALEEFQISVVLKGMAEEEISDFDFV</sequence>
<protein>
    <submittedName>
        <fullName evidence="9">Glycoside hydrolase family 9 protein</fullName>
    </submittedName>
</protein>
<gene>
    <name evidence="9" type="ORF">ACFQ14_00295</name>
</gene>
<keyword evidence="3" id="KW-0964">Secreted</keyword>
<dbReference type="InterPro" id="IPR012341">
    <property type="entry name" value="6hp_glycosidase-like_sf"/>
</dbReference>
<comment type="caution">
    <text evidence="9">The sequence shown here is derived from an EMBL/GenBank/DDBJ whole genome shotgun (WGS) entry which is preliminary data.</text>
</comment>
<evidence type="ECO:0000256" key="4">
    <source>
        <dbReference type="ARBA" id="ARBA00023277"/>
    </source>
</evidence>
<dbReference type="SUPFAM" id="SSF48208">
    <property type="entry name" value="Six-hairpin glycosidases"/>
    <property type="match status" value="1"/>
</dbReference>
<dbReference type="Pfam" id="PF00353">
    <property type="entry name" value="HemolysinCabind"/>
    <property type="match status" value="4"/>
</dbReference>
<dbReference type="InterPro" id="IPR008928">
    <property type="entry name" value="6-hairpin_glycosidase_sf"/>
</dbReference>
<keyword evidence="5" id="KW-0624">Polysaccharide degradation</keyword>
<dbReference type="CDD" id="cd02850">
    <property type="entry name" value="E_set_Cellulase_N"/>
    <property type="match status" value="1"/>
</dbReference>
<evidence type="ECO:0000256" key="6">
    <source>
        <dbReference type="SAM" id="MobiDB-lite"/>
    </source>
</evidence>
<proteinExistence type="inferred from homology"/>
<dbReference type="PRINTS" id="PR00313">
    <property type="entry name" value="CABNDNGRPT"/>
</dbReference>
<dbReference type="SUPFAM" id="SSF51120">
    <property type="entry name" value="beta-Roll"/>
    <property type="match status" value="1"/>
</dbReference>
<dbReference type="InterPro" id="IPR013783">
    <property type="entry name" value="Ig-like_fold"/>
</dbReference>
<dbReference type="GO" id="GO:0016787">
    <property type="term" value="F:hydrolase activity"/>
    <property type="evidence" value="ECO:0007669"/>
    <property type="project" value="UniProtKB-KW"/>
</dbReference>
<dbReference type="Proteomes" id="UP001597101">
    <property type="component" value="Unassembled WGS sequence"/>
</dbReference>
<dbReference type="Pfam" id="PF00759">
    <property type="entry name" value="Glyco_hydro_9"/>
    <property type="match status" value="1"/>
</dbReference>